<reference evidence="1 2" key="1">
    <citation type="submission" date="2009-12" db="EMBL/GenBank/DDBJ databases">
        <authorList>
            <person name="Shrivastava S."/>
            <person name="Madupu R."/>
            <person name="Durkin A.S."/>
            <person name="Torralba M."/>
            <person name="Methe B."/>
            <person name="Sutton G.G."/>
            <person name="Strausberg R.L."/>
            <person name="Nelson K.E."/>
        </authorList>
    </citation>
    <scope>NUCLEOTIDE SEQUENCE [LARGE SCALE GENOMIC DNA]</scope>
    <source>
        <strain evidence="1 2">W5455</strain>
    </source>
</reference>
<comment type="caution">
    <text evidence="1">The sequence shown here is derived from an EMBL/GenBank/DDBJ whole genome shotgun (WGS) entry which is preliminary data.</text>
</comment>
<name>A0ABM9ZSH2_9BACT</name>
<proteinExistence type="predicted"/>
<accession>A0ABM9ZSH2</accession>
<dbReference type="Proteomes" id="UP000006462">
    <property type="component" value="Unassembled WGS sequence"/>
</dbReference>
<dbReference type="EMBL" id="ADFP01000120">
    <property type="protein sequence ID" value="EFB89827.1"/>
    <property type="molecule type" value="Genomic_DNA"/>
</dbReference>
<gene>
    <name evidence="1" type="ORF">HMPREF7215_1453</name>
</gene>
<keyword evidence="2" id="KW-1185">Reference proteome</keyword>
<evidence type="ECO:0000313" key="1">
    <source>
        <dbReference type="EMBL" id="EFB89827.1"/>
    </source>
</evidence>
<evidence type="ECO:0000313" key="2">
    <source>
        <dbReference type="Proteomes" id="UP000006462"/>
    </source>
</evidence>
<sequence length="67" mass="7761">MVSLPSAERIFQLRRRAAARPAVDIRLYYRICAAKEQRARRPGADGFKKHSFAFLIYLLCPAEFALY</sequence>
<organism evidence="1 2">
    <name type="scientific">Pyramidobacter piscolens W5455</name>
    <dbReference type="NCBI Taxonomy" id="352165"/>
    <lineage>
        <taxon>Bacteria</taxon>
        <taxon>Thermotogati</taxon>
        <taxon>Synergistota</taxon>
        <taxon>Synergistia</taxon>
        <taxon>Synergistales</taxon>
        <taxon>Dethiosulfovibrionaceae</taxon>
        <taxon>Pyramidobacter</taxon>
    </lineage>
</organism>
<protein>
    <submittedName>
        <fullName evidence="1">Uncharacterized protein</fullName>
    </submittedName>
</protein>